<keyword evidence="3" id="KW-0804">Transcription</keyword>
<dbReference type="InterPro" id="IPR036390">
    <property type="entry name" value="WH_DNA-bd_sf"/>
</dbReference>
<evidence type="ECO:0000256" key="2">
    <source>
        <dbReference type="ARBA" id="ARBA00023125"/>
    </source>
</evidence>
<evidence type="ECO:0000313" key="5">
    <source>
        <dbReference type="EMBL" id="KOO01997.1"/>
    </source>
</evidence>
<protein>
    <submittedName>
        <fullName evidence="5">MarR family transcriptional regulator</fullName>
    </submittedName>
</protein>
<dbReference type="Proteomes" id="UP000037515">
    <property type="component" value="Unassembled WGS sequence"/>
</dbReference>
<dbReference type="SUPFAM" id="SSF46785">
    <property type="entry name" value="Winged helix' DNA-binding domain"/>
    <property type="match status" value="1"/>
</dbReference>
<dbReference type="Gene3D" id="1.10.10.10">
    <property type="entry name" value="Winged helix-like DNA-binding domain superfamily/Winged helix DNA-binding domain"/>
    <property type="match status" value="1"/>
</dbReference>
<dbReference type="RefSeq" id="WP_053397106.1">
    <property type="nucleotide sequence ID" value="NZ_LHPJ01000026.1"/>
</dbReference>
<dbReference type="GO" id="GO:0003677">
    <property type="term" value="F:DNA binding"/>
    <property type="evidence" value="ECO:0007669"/>
    <property type="project" value="UniProtKB-KW"/>
</dbReference>
<evidence type="ECO:0000259" key="4">
    <source>
        <dbReference type="PROSITE" id="PS50995"/>
    </source>
</evidence>
<dbReference type="InterPro" id="IPR036388">
    <property type="entry name" value="WH-like_DNA-bd_sf"/>
</dbReference>
<dbReference type="PROSITE" id="PS01117">
    <property type="entry name" value="HTH_MARR_1"/>
    <property type="match status" value="1"/>
</dbReference>
<keyword evidence="1" id="KW-0805">Transcription regulation</keyword>
<feature type="domain" description="HTH marR-type" evidence="4">
    <location>
        <begin position="22"/>
        <end position="155"/>
    </location>
</feature>
<proteinExistence type="predicted"/>
<evidence type="ECO:0000256" key="1">
    <source>
        <dbReference type="ARBA" id="ARBA00023015"/>
    </source>
</evidence>
<accession>A0A0M0HJP3</accession>
<comment type="caution">
    <text evidence="5">The sequence shown here is derived from an EMBL/GenBank/DDBJ whole genome shotgun (WGS) entry which is preliminary data.</text>
</comment>
<sequence>MDGVDKILGQWQQARPDLDCSSMGVVGRIRRAANFWEQVHGQVCGDAGISAIEFDILATLRRSIEPVTPTTLYKTLMISSGAVSTRLEGLVQKGWVHRVASESDRRSNRVTLTEEGIVFLDQVLEAHVASMEKHLACLDPAERGALESLLSKFLQAEVE</sequence>
<dbReference type="InterPro" id="IPR023187">
    <property type="entry name" value="Tscrpt_reg_MarR-type_CS"/>
</dbReference>
<dbReference type="InterPro" id="IPR000835">
    <property type="entry name" value="HTH_MarR-typ"/>
</dbReference>
<dbReference type="PROSITE" id="PS50995">
    <property type="entry name" value="HTH_MARR_2"/>
    <property type="match status" value="1"/>
</dbReference>
<organism evidence="5 6">
    <name type="scientific">Vibrio nereis</name>
    <dbReference type="NCBI Taxonomy" id="693"/>
    <lineage>
        <taxon>Bacteria</taxon>
        <taxon>Pseudomonadati</taxon>
        <taxon>Pseudomonadota</taxon>
        <taxon>Gammaproteobacteria</taxon>
        <taxon>Vibrionales</taxon>
        <taxon>Vibrionaceae</taxon>
        <taxon>Vibrio</taxon>
    </lineage>
</organism>
<keyword evidence="2" id="KW-0238">DNA-binding</keyword>
<dbReference type="GO" id="GO:0003700">
    <property type="term" value="F:DNA-binding transcription factor activity"/>
    <property type="evidence" value="ECO:0007669"/>
    <property type="project" value="InterPro"/>
</dbReference>
<dbReference type="Pfam" id="PF12802">
    <property type="entry name" value="MarR_2"/>
    <property type="match status" value="1"/>
</dbReference>
<evidence type="ECO:0000313" key="6">
    <source>
        <dbReference type="Proteomes" id="UP000037515"/>
    </source>
</evidence>
<dbReference type="OrthoDB" id="32523at2"/>
<name>A0A0M0HJP3_VIBNE</name>
<reference evidence="6" key="1">
    <citation type="submission" date="2015-08" db="EMBL/GenBank/DDBJ databases">
        <title>Vibrio galatheae sp. nov., a novel member of the Vibrionaceae family isolated from the Solomon Islands.</title>
        <authorList>
            <person name="Giubergia S."/>
            <person name="Machado H."/>
            <person name="Mateiu R.V."/>
            <person name="Gram L."/>
        </authorList>
    </citation>
    <scope>NUCLEOTIDE SEQUENCE [LARGE SCALE GENOMIC DNA]</scope>
    <source>
        <strain evidence="6">DSM 19584</strain>
    </source>
</reference>
<dbReference type="EMBL" id="LHPJ01000026">
    <property type="protein sequence ID" value="KOO01997.1"/>
    <property type="molecule type" value="Genomic_DNA"/>
</dbReference>
<evidence type="ECO:0000256" key="3">
    <source>
        <dbReference type="ARBA" id="ARBA00023163"/>
    </source>
</evidence>
<gene>
    <name evidence="5" type="ORF">AKJ17_17520</name>
</gene>
<keyword evidence="6" id="KW-1185">Reference proteome</keyword>
<dbReference type="SMART" id="SM00347">
    <property type="entry name" value="HTH_MARR"/>
    <property type="match status" value="1"/>
</dbReference>
<dbReference type="PANTHER" id="PTHR42756:SF1">
    <property type="entry name" value="TRANSCRIPTIONAL REPRESSOR OF EMRAB OPERON"/>
    <property type="match status" value="1"/>
</dbReference>
<dbReference type="PRINTS" id="PR00598">
    <property type="entry name" value="HTHMARR"/>
</dbReference>
<dbReference type="AlphaFoldDB" id="A0A0M0HJP3"/>
<dbReference type="STRING" id="693.AKJ17_17520"/>
<dbReference type="PANTHER" id="PTHR42756">
    <property type="entry name" value="TRANSCRIPTIONAL REGULATOR, MARR"/>
    <property type="match status" value="1"/>
</dbReference>
<dbReference type="PATRIC" id="fig|693.5.peg.3559"/>